<feature type="chain" id="PRO_5036409320" evidence="2">
    <location>
        <begin position="17"/>
        <end position="1297"/>
    </location>
</feature>
<dbReference type="Pfam" id="PF23069">
    <property type="entry name" value="DUF7042"/>
    <property type="match status" value="4"/>
</dbReference>
<dbReference type="PANTHER" id="PTHR22255">
    <property type="entry name" value="LP06548P"/>
    <property type="match status" value="1"/>
</dbReference>
<dbReference type="InterPro" id="IPR055472">
    <property type="entry name" value="DUF7044"/>
</dbReference>
<dbReference type="InterPro" id="IPR055471">
    <property type="entry name" value="DUF7043"/>
</dbReference>
<dbReference type="PANTHER" id="PTHR22255:SF1">
    <property type="entry name" value="LD32918P"/>
    <property type="match status" value="1"/>
</dbReference>
<keyword evidence="1" id="KW-0812">Transmembrane</keyword>
<feature type="domain" description="DUF7042" evidence="3">
    <location>
        <begin position="1085"/>
        <end position="1228"/>
    </location>
</feature>
<sequence length="1297" mass="151300">MLLLFIVLIYLPETDGINGCTLDRPLLGEYYSYENGLETHSSFKESGDIERRFYRRESGAGATRKDTGGLLVNEDIGECFQLTLKQNYYELIYRDKSQSCFQCYQMFNRTKNVLQMRKSSCGETTSLVSNQMNFDELCRSIDDQSEFITLFSKSYSAEECRRTIYGTFHFTYEFREGGIGICDNPSSRLISCPDPGTPFEAVNERFRMRYGYCKYLTSSFDADQLNQCLGSWLTPDGNIITAIANERVGSERWYDKFRCMLTRQDQPQWFAKSLFAECSSLSSPTDGPEKVIITPVIPEEPIASCFFPSNLTGQWLNTANVNARVLINATHIHEIAKVNNRGWLRETYYVCQQTSRSQYLVKAVTKGECFSYYICFDFKDRHHNILRYRKSKSFMANLYKLFPNRDPFYEVCSWTSFGNDANWKYQLFVLDPPAPIECPFTGMWTFKQVGQPNSLIQTRIRGGVTPRPRDHGWYITCDPQYMVSQWTICGDQTKSMFADREYCRQLDPYGTPIGVYEQPDYIYQCAGYWREDSRSMMVTYDRDDPYINYKCWVYERRDLTTITLSRSAGSACGFNQTSESYKPEDGADLAVTLIEAERIHDDCPIRYDDGRNVFVDLEEFNFYYAKSSKCAIDKIMVIMLMIRPLILLFLILINEKVKSQLRCTFDRPLLGEYYSYENGLEAHTSLKENGDIDRLFYRRQSGLGATASIITILDNHALGECFRLEWRENPFDHASKHHYELIYRDKEKSCYQCYQLYNRTRNILQIRKSECNEITSIVTNQMNFQDLCASISLDADFDTLFSKTYSAEECRATIYGTFHFTYEFREGGIGICDNPISRLVSCPDPGTPFEAVNERFWMTYGYCRDLVSSIDAQPLYQCLGYWINDKGDIFTGIANERVGSERWYDKFRCMLTRQDQPQWFAKSLFAECARLYSPTDGPEKVIITPIIPEVPTPTCFFPDNFTGEWVNTANVNARTIINATHIHEISQVNNRGWLRETYYVCQQISRQQFLVKTVTKGECFSYYICFDFKDRHHNILRYRKSKSFMSNVYDDLSKRDPLYEVCSWTSFGNDANWKYQVFVLDPPAPVECPFTGMWTFKQVGQPNSLIQTRIRGGVTPRPRDHGWYITCDPQYMVSQWTICGDQTKAMFADREYCRQLDPYGTPIGVYEQPDYIYQCAGYWREDSRSYLITYDRDDPYINFKCWVYERMDLFKIYLSRSAGSFCGFNQTSQSYSAEDGADLKIELDEAERIHDDCPIRYDDGRNPWQVVDEFLFYYASSTIIIPSFFLNLFLILLILNI</sequence>
<proteinExistence type="predicted"/>
<dbReference type="GO" id="GO:0042060">
    <property type="term" value="P:wound healing"/>
    <property type="evidence" value="ECO:0007669"/>
    <property type="project" value="TreeGrafter"/>
</dbReference>
<evidence type="ECO:0000259" key="3">
    <source>
        <dbReference type="Pfam" id="PF23069"/>
    </source>
</evidence>
<evidence type="ECO:0000256" key="1">
    <source>
        <dbReference type="SAM" id="Phobius"/>
    </source>
</evidence>
<evidence type="ECO:0000256" key="2">
    <source>
        <dbReference type="SAM" id="SignalP"/>
    </source>
</evidence>
<evidence type="ECO:0000313" key="8">
    <source>
        <dbReference type="Proteomes" id="UP000663860"/>
    </source>
</evidence>
<name>A0A813SRZ7_9BILA</name>
<feature type="domain" description="DUF7043" evidence="4">
    <location>
        <begin position="303"/>
        <end position="423"/>
    </location>
</feature>
<protein>
    <submittedName>
        <fullName evidence="6">Uncharacterized protein</fullName>
    </submittedName>
</protein>
<feature type="domain" description="DUF7042" evidence="3">
    <location>
        <begin position="809"/>
        <end position="943"/>
    </location>
</feature>
<accession>A0A813SRZ7</accession>
<dbReference type="Proteomes" id="UP000663860">
    <property type="component" value="Unassembled WGS sequence"/>
</dbReference>
<evidence type="ECO:0000313" key="7">
    <source>
        <dbReference type="EMBL" id="CAF3683836.1"/>
    </source>
</evidence>
<feature type="domain" description="DUF7042" evidence="3">
    <location>
        <begin position="435"/>
        <end position="579"/>
    </location>
</feature>
<dbReference type="InterPro" id="IPR055470">
    <property type="entry name" value="DUF7042"/>
</dbReference>
<gene>
    <name evidence="6" type="ORF">IZO911_LOCUS6825</name>
    <name evidence="7" type="ORF">KXQ929_LOCUS9860</name>
</gene>
<dbReference type="EMBL" id="CAJOBB010000457">
    <property type="protein sequence ID" value="CAF3683836.1"/>
    <property type="molecule type" value="Genomic_DNA"/>
</dbReference>
<dbReference type="Pfam" id="PF23070">
    <property type="entry name" value="DUF7043"/>
    <property type="match status" value="2"/>
</dbReference>
<feature type="domain" description="DUF7043" evidence="4">
    <location>
        <begin position="952"/>
        <end position="1069"/>
    </location>
</feature>
<reference evidence="6" key="1">
    <citation type="submission" date="2021-02" db="EMBL/GenBank/DDBJ databases">
        <authorList>
            <person name="Nowell W R."/>
        </authorList>
    </citation>
    <scope>NUCLEOTIDE SEQUENCE</scope>
</reference>
<evidence type="ECO:0000259" key="4">
    <source>
        <dbReference type="Pfam" id="PF23070"/>
    </source>
</evidence>
<feature type="domain" description="DUF7042" evidence="3">
    <location>
        <begin position="159"/>
        <end position="293"/>
    </location>
</feature>
<comment type="caution">
    <text evidence="6">The sequence shown here is derived from an EMBL/GenBank/DDBJ whole genome shotgun (WGS) entry which is preliminary data.</text>
</comment>
<dbReference type="Pfam" id="PF23071">
    <property type="entry name" value="DUF7044"/>
    <property type="match status" value="2"/>
</dbReference>
<evidence type="ECO:0000313" key="6">
    <source>
        <dbReference type="EMBL" id="CAF0799033.1"/>
    </source>
</evidence>
<dbReference type="EMBL" id="CAJNOE010000043">
    <property type="protein sequence ID" value="CAF0799033.1"/>
    <property type="molecule type" value="Genomic_DNA"/>
</dbReference>
<dbReference type="Proteomes" id="UP000663868">
    <property type="component" value="Unassembled WGS sequence"/>
</dbReference>
<keyword evidence="1" id="KW-1133">Transmembrane helix</keyword>
<evidence type="ECO:0000259" key="5">
    <source>
        <dbReference type="Pfam" id="PF23071"/>
    </source>
</evidence>
<keyword evidence="1" id="KW-0472">Membrane</keyword>
<organism evidence="6 8">
    <name type="scientific">Adineta steineri</name>
    <dbReference type="NCBI Taxonomy" id="433720"/>
    <lineage>
        <taxon>Eukaryota</taxon>
        <taxon>Metazoa</taxon>
        <taxon>Spiralia</taxon>
        <taxon>Gnathifera</taxon>
        <taxon>Rotifera</taxon>
        <taxon>Eurotatoria</taxon>
        <taxon>Bdelloidea</taxon>
        <taxon>Adinetida</taxon>
        <taxon>Adinetidae</taxon>
        <taxon>Adineta</taxon>
    </lineage>
</organism>
<feature type="transmembrane region" description="Helical" evidence="1">
    <location>
        <begin position="1271"/>
        <end position="1295"/>
    </location>
</feature>
<keyword evidence="2" id="KW-0732">Signal</keyword>
<feature type="domain" description="DUF7044" evidence="5">
    <location>
        <begin position="662"/>
        <end position="776"/>
    </location>
</feature>
<feature type="domain" description="DUF7044" evidence="5">
    <location>
        <begin position="75"/>
        <end position="126"/>
    </location>
</feature>
<feature type="signal peptide" evidence="2">
    <location>
        <begin position="1"/>
        <end position="16"/>
    </location>
</feature>